<dbReference type="InterPro" id="IPR011990">
    <property type="entry name" value="TPR-like_helical_dom_sf"/>
</dbReference>
<keyword evidence="2 3" id="KW-0238">DNA-binding</keyword>
<dbReference type="InterPro" id="IPR058852">
    <property type="entry name" value="HTH_77"/>
</dbReference>
<dbReference type="SUPFAM" id="SSF52540">
    <property type="entry name" value="P-loop containing nucleoside triphosphate hydrolases"/>
    <property type="match status" value="1"/>
</dbReference>
<dbReference type="Pfam" id="PF25872">
    <property type="entry name" value="HTH_77"/>
    <property type="match status" value="1"/>
</dbReference>
<feature type="domain" description="OmpR/PhoB-type" evidence="4">
    <location>
        <begin position="1"/>
        <end position="90"/>
    </location>
</feature>
<dbReference type="PANTHER" id="PTHR47691">
    <property type="entry name" value="REGULATOR-RELATED"/>
    <property type="match status" value="1"/>
</dbReference>
<comment type="caution">
    <text evidence="5">The sequence shown here is derived from an EMBL/GenBank/DDBJ whole genome shotgun (WGS) entry which is preliminary data.</text>
</comment>
<evidence type="ECO:0000256" key="1">
    <source>
        <dbReference type="ARBA" id="ARBA00005820"/>
    </source>
</evidence>
<dbReference type="RefSeq" id="WP_344036966.1">
    <property type="nucleotide sequence ID" value="NZ_BAAAKE010000006.1"/>
</dbReference>
<dbReference type="SUPFAM" id="SSF48452">
    <property type="entry name" value="TPR-like"/>
    <property type="match status" value="2"/>
</dbReference>
<dbReference type="PROSITE" id="PS51755">
    <property type="entry name" value="OMPR_PHOB"/>
    <property type="match status" value="1"/>
</dbReference>
<dbReference type="InterPro" id="IPR005158">
    <property type="entry name" value="BTAD"/>
</dbReference>
<dbReference type="InterPro" id="IPR001867">
    <property type="entry name" value="OmpR/PhoB-type_DNA-bd"/>
</dbReference>
<dbReference type="PANTHER" id="PTHR47691:SF3">
    <property type="entry name" value="HTH-TYPE TRANSCRIPTIONAL REGULATOR RV0890C-RELATED"/>
    <property type="match status" value="1"/>
</dbReference>
<dbReference type="PRINTS" id="PR00364">
    <property type="entry name" value="DISEASERSIST"/>
</dbReference>
<comment type="similarity">
    <text evidence="1">Belongs to the AfsR/DnrI/RedD regulatory family.</text>
</comment>
<dbReference type="CDD" id="cd15831">
    <property type="entry name" value="BTAD"/>
    <property type="match status" value="1"/>
</dbReference>
<dbReference type="SUPFAM" id="SSF46894">
    <property type="entry name" value="C-terminal effector domain of the bipartite response regulators"/>
    <property type="match status" value="1"/>
</dbReference>
<dbReference type="InterPro" id="IPR027417">
    <property type="entry name" value="P-loop_NTPase"/>
</dbReference>
<keyword evidence="6" id="KW-1185">Reference proteome</keyword>
<dbReference type="Gene3D" id="1.10.10.10">
    <property type="entry name" value="Winged helix-like DNA-binding domain superfamily/Winged helix DNA-binding domain"/>
    <property type="match status" value="1"/>
</dbReference>
<dbReference type="Proteomes" id="UP001595833">
    <property type="component" value="Unassembled WGS sequence"/>
</dbReference>
<dbReference type="SMART" id="SM00862">
    <property type="entry name" value="Trans_reg_C"/>
    <property type="match status" value="1"/>
</dbReference>
<dbReference type="SMART" id="SM01043">
    <property type="entry name" value="BTAD"/>
    <property type="match status" value="1"/>
</dbReference>
<gene>
    <name evidence="5" type="ORF">ACFPFM_27625</name>
</gene>
<sequence>MRIRVLGRLEVTDPDGTPVHLGGAMLRALLVRLVVDAGRVVTADRLIADLWPDAAPADPAAALQSLVARLRRVLGRDAIGSHPTGYRLDVPREDIDAEVFARAVTEGRPHEALALWRGALPAGVVDADFARAPVARLAELRLSALEARIDLDLATGGAPDLIAEIEELVAATPLREGLHARLVRALCARGRQAEALAAHERARAVLAEELGADPGPELREAHRQALRAPVRRSPLPARLTSFVGRDRELDEVVRALAGARLVTLTGAGGAGKTRLAVEVAERVLATAPDGVWLVDLSPVVAADAIGLAVRVALGTTDEPADALADREGLLLLDNCEHLVDGVAEFAADLLARCPRLRVLATSREPLGVTGEVLRPLGPLPEAQAVALFADRARAVRPGFAPDESTARVCRALDGIPLAIELAAARLRSLTPAQLARRLGDRLGLLDRGVRAGPARHRTLRAVLDWSWDLLDEAERTLLTRLSVFAGGATADAVERVAGGSLDQLASLVDKSLVVEVDERYRLLETVREYAAAKPVDLAEVRARHAAHYTELAERAEPRLRGPGQREWADRLTAERANLDLAMSPRLFAARLWHWLVRTQLAEARSWAAGTDSDLARGLLDPTPELLDRLAARDEPAALVVAALGDHAHRARLTAIADRLTASADPWRRAAGELLKGYAAAEIGDGGAARAEEHYAAAARGFRDVGDHIGLAYPLMFLSALQSGRGATAEALRSLSEAMSLAPAVPVMVLVQSAGLRARTGDLDRARLDLERAERAATREDDPLALARVRNGLAELARLSGDTATALEQHRGALALDPSAATTQFRAMAHSNYAKTLTAVGEVDLAGEHHEIAVALALRSHDGPALAFVLEDQAAWCAARGDRAAAVALLERAGRARGTDNPGLRAAITGVP</sequence>
<protein>
    <submittedName>
        <fullName evidence="5">BTAD domain-containing putative transcriptional regulator</fullName>
    </submittedName>
</protein>
<dbReference type="InterPro" id="IPR016032">
    <property type="entry name" value="Sig_transdc_resp-reg_C-effctor"/>
</dbReference>
<dbReference type="Gene3D" id="1.25.40.10">
    <property type="entry name" value="Tetratricopeptide repeat domain"/>
    <property type="match status" value="2"/>
</dbReference>
<reference evidence="6" key="1">
    <citation type="journal article" date="2019" name="Int. J. Syst. Evol. Microbiol.">
        <title>The Global Catalogue of Microorganisms (GCM) 10K type strain sequencing project: providing services to taxonomists for standard genome sequencing and annotation.</title>
        <authorList>
            <consortium name="The Broad Institute Genomics Platform"/>
            <consortium name="The Broad Institute Genome Sequencing Center for Infectious Disease"/>
            <person name="Wu L."/>
            <person name="Ma J."/>
        </authorList>
    </citation>
    <scope>NUCLEOTIDE SEQUENCE [LARGE SCALE GENOMIC DNA]</scope>
    <source>
        <strain evidence="6">KCTC 12848</strain>
    </source>
</reference>
<dbReference type="Pfam" id="PF03704">
    <property type="entry name" value="BTAD"/>
    <property type="match status" value="1"/>
</dbReference>
<evidence type="ECO:0000259" key="4">
    <source>
        <dbReference type="PROSITE" id="PS51755"/>
    </source>
</evidence>
<organism evidence="5 6">
    <name type="scientific">Saccharothrix xinjiangensis</name>
    <dbReference type="NCBI Taxonomy" id="204798"/>
    <lineage>
        <taxon>Bacteria</taxon>
        <taxon>Bacillati</taxon>
        <taxon>Actinomycetota</taxon>
        <taxon>Actinomycetes</taxon>
        <taxon>Pseudonocardiales</taxon>
        <taxon>Pseudonocardiaceae</taxon>
        <taxon>Saccharothrix</taxon>
    </lineage>
</organism>
<evidence type="ECO:0000256" key="3">
    <source>
        <dbReference type="PROSITE-ProRule" id="PRU01091"/>
    </source>
</evidence>
<feature type="DNA-binding region" description="OmpR/PhoB-type" evidence="3">
    <location>
        <begin position="1"/>
        <end position="90"/>
    </location>
</feature>
<evidence type="ECO:0000313" key="6">
    <source>
        <dbReference type="Proteomes" id="UP001595833"/>
    </source>
</evidence>
<evidence type="ECO:0000256" key="2">
    <source>
        <dbReference type="ARBA" id="ARBA00023125"/>
    </source>
</evidence>
<evidence type="ECO:0000313" key="5">
    <source>
        <dbReference type="EMBL" id="MFC5057501.1"/>
    </source>
</evidence>
<dbReference type="InterPro" id="IPR036388">
    <property type="entry name" value="WH-like_DNA-bd_sf"/>
</dbReference>
<accession>A0ABV9Y562</accession>
<proteinExistence type="inferred from homology"/>
<name>A0ABV9Y562_9PSEU</name>
<dbReference type="EMBL" id="JBHSJB010000027">
    <property type="protein sequence ID" value="MFC5057501.1"/>
    <property type="molecule type" value="Genomic_DNA"/>
</dbReference>